<dbReference type="RefSeq" id="WP_172586318.1">
    <property type="nucleotide sequence ID" value="NZ_BLAN01000109.1"/>
</dbReference>
<name>A0A6F9XUR9_9LACO</name>
<proteinExistence type="predicted"/>
<gene>
    <name evidence="1" type="ORF">SY111_16470</name>
</gene>
<evidence type="ECO:0000313" key="1">
    <source>
        <dbReference type="EMBL" id="GET09023.1"/>
    </source>
</evidence>
<sequence>MVKGLNPARMRKRADFGRLASIGKVNPNTGKAIQGFVADFSIWYGDYTLTLSQRLAYHGLDESLARVIFIRHNTKVTEMYKVQLEGKLYDIQEIQADDGLTADGFDLIALKKVKISGK</sequence>
<dbReference type="Proteomes" id="UP000494178">
    <property type="component" value="Unassembled WGS sequence"/>
</dbReference>
<dbReference type="NCBIfam" id="TIGR01563">
    <property type="entry name" value="gp16_SPP1"/>
    <property type="match status" value="1"/>
</dbReference>
<dbReference type="EMBL" id="BLAN01000109">
    <property type="protein sequence ID" value="GET09023.1"/>
    <property type="molecule type" value="Genomic_DNA"/>
</dbReference>
<dbReference type="AlphaFoldDB" id="A0A6F9XUR9"/>
<comment type="caution">
    <text evidence="1">The sequence shown here is derived from an EMBL/GenBank/DDBJ whole genome shotgun (WGS) entry which is preliminary data.</text>
</comment>
<protein>
    <recommendedName>
        <fullName evidence="2">Head-tail adaptor protein</fullName>
    </recommendedName>
</protein>
<reference evidence="1" key="1">
    <citation type="submission" date="2019-10" db="EMBL/GenBank/DDBJ databases">
        <title>Lactobacillus agilis SY111 Whole Genome Sequencing Project.</title>
        <authorList>
            <person name="Suzuki S."/>
            <person name="Endo A."/>
            <person name="Maeno S."/>
            <person name="Shiwa Y."/>
            <person name="Matsutani M."/>
            <person name="Kajikawa A."/>
        </authorList>
    </citation>
    <scope>NUCLEOTIDE SEQUENCE</scope>
    <source>
        <strain evidence="1">SY111</strain>
    </source>
</reference>
<evidence type="ECO:0008006" key="2">
    <source>
        <dbReference type="Google" id="ProtNLM"/>
    </source>
</evidence>
<accession>A0A6F9XUR9</accession>
<dbReference type="Pfam" id="PF05521">
    <property type="entry name" value="Phage_HCP"/>
    <property type="match status" value="1"/>
</dbReference>
<dbReference type="InterPro" id="IPR008767">
    <property type="entry name" value="Phage_SPP1_head-tail_adaptor"/>
</dbReference>
<organism evidence="1">
    <name type="scientific">Ligilactobacillus agilis</name>
    <dbReference type="NCBI Taxonomy" id="1601"/>
    <lineage>
        <taxon>Bacteria</taxon>
        <taxon>Bacillati</taxon>
        <taxon>Bacillota</taxon>
        <taxon>Bacilli</taxon>
        <taxon>Lactobacillales</taxon>
        <taxon>Lactobacillaceae</taxon>
        <taxon>Ligilactobacillus</taxon>
    </lineage>
</organism>